<sequence length="275" mass="31462">MDPQTQLMGQIAPYEPELIIAGVFVLFMLLRVTRKALRQRVDAFGYYTLRDKGSLIWFWLNAPGVVIHELSHAIVVLLFSPFGFRITSVTLFRIKPMAQRGPNGRIIRRNGPQSLQLGEVQYVRPQGRLMSYIGDGFSGVAPLFGGIAAFIFLYWIATGYNIWDVPFSVTHQQWQITRPGWPLWTLIFAPYLILTVTSELWPSHQDWIGARWFVMGMLLLLTGLLFAIWYFKRFDELLTISTMVASHIDFALSILLVLDLIFVVIAEGLVRLVQL</sequence>
<feature type="transmembrane region" description="Helical" evidence="1">
    <location>
        <begin position="140"/>
        <end position="163"/>
    </location>
</feature>
<keyword evidence="3" id="KW-1185">Reference proteome</keyword>
<accession>A0A5A5T902</accession>
<feature type="transmembrane region" description="Helical" evidence="1">
    <location>
        <begin position="213"/>
        <end position="231"/>
    </location>
</feature>
<keyword evidence="1" id="KW-0472">Membrane</keyword>
<comment type="caution">
    <text evidence="2">The sequence shown here is derived from an EMBL/GenBank/DDBJ whole genome shotgun (WGS) entry which is preliminary data.</text>
</comment>
<evidence type="ECO:0000256" key="1">
    <source>
        <dbReference type="SAM" id="Phobius"/>
    </source>
</evidence>
<dbReference type="RefSeq" id="WP_149400667.1">
    <property type="nucleotide sequence ID" value="NZ_BIXY01000012.1"/>
</dbReference>
<protein>
    <submittedName>
        <fullName evidence="2">Uncharacterized protein</fullName>
    </submittedName>
</protein>
<feature type="transmembrane region" description="Helical" evidence="1">
    <location>
        <begin position="183"/>
        <end position="201"/>
    </location>
</feature>
<gene>
    <name evidence="2" type="ORF">KDI_12200</name>
</gene>
<dbReference type="EMBL" id="BIXY01000012">
    <property type="protein sequence ID" value="GCF07656.1"/>
    <property type="molecule type" value="Genomic_DNA"/>
</dbReference>
<dbReference type="OrthoDB" id="258743at2"/>
<dbReference type="Proteomes" id="UP000322530">
    <property type="component" value="Unassembled WGS sequence"/>
</dbReference>
<reference evidence="2 3" key="1">
    <citation type="submission" date="2019-01" db="EMBL/GenBank/DDBJ databases">
        <title>Draft genome sequence of Dictyobacter sp. Uno17.</title>
        <authorList>
            <person name="Wang C.M."/>
            <person name="Zheng Y."/>
            <person name="Sakai Y."/>
            <person name="Abe K."/>
            <person name="Yokota A."/>
            <person name="Yabe S."/>
        </authorList>
    </citation>
    <scope>NUCLEOTIDE SEQUENCE [LARGE SCALE GENOMIC DNA]</scope>
    <source>
        <strain evidence="2 3">Uno17</strain>
    </source>
</reference>
<feature type="transmembrane region" description="Helical" evidence="1">
    <location>
        <begin position="251"/>
        <end position="273"/>
    </location>
</feature>
<name>A0A5A5T902_9CHLR</name>
<evidence type="ECO:0000313" key="3">
    <source>
        <dbReference type="Proteomes" id="UP000322530"/>
    </source>
</evidence>
<evidence type="ECO:0000313" key="2">
    <source>
        <dbReference type="EMBL" id="GCF07656.1"/>
    </source>
</evidence>
<feature type="transmembrane region" description="Helical" evidence="1">
    <location>
        <begin position="12"/>
        <end position="30"/>
    </location>
</feature>
<keyword evidence="1" id="KW-0812">Transmembrane</keyword>
<keyword evidence="1" id="KW-1133">Transmembrane helix</keyword>
<proteinExistence type="predicted"/>
<dbReference type="AlphaFoldDB" id="A0A5A5T902"/>
<organism evidence="2 3">
    <name type="scientific">Dictyobacter arantiisoli</name>
    <dbReference type="NCBI Taxonomy" id="2014874"/>
    <lineage>
        <taxon>Bacteria</taxon>
        <taxon>Bacillati</taxon>
        <taxon>Chloroflexota</taxon>
        <taxon>Ktedonobacteria</taxon>
        <taxon>Ktedonobacterales</taxon>
        <taxon>Dictyobacteraceae</taxon>
        <taxon>Dictyobacter</taxon>
    </lineage>
</organism>